<gene>
    <name evidence="1" type="ORF">AKJ36_02420</name>
</gene>
<evidence type="ECO:0000313" key="2">
    <source>
        <dbReference type="Proteomes" id="UP000070155"/>
    </source>
</evidence>
<name>A0A133UKD7_9EURY</name>
<sequence>MVLDLVLFSGNKELLVLYISDHNLEVFFSGIYGGREHFYSAIEGKRIKKLLTSWVSRPEL</sequence>
<keyword evidence="2" id="KW-1185">Reference proteome</keyword>
<organism evidence="1 2">
    <name type="scientific">candidate division MSBL1 archaeon SCGC-AAA259I07</name>
    <dbReference type="NCBI Taxonomy" id="1698266"/>
    <lineage>
        <taxon>Archaea</taxon>
        <taxon>Methanobacteriati</taxon>
        <taxon>Methanobacteriota</taxon>
        <taxon>candidate division MSBL1</taxon>
    </lineage>
</organism>
<dbReference type="AlphaFoldDB" id="A0A133UKD7"/>
<evidence type="ECO:0000313" key="1">
    <source>
        <dbReference type="EMBL" id="KXA94673.1"/>
    </source>
</evidence>
<reference evidence="1 2" key="1">
    <citation type="journal article" date="2016" name="Sci. Rep.">
        <title>Metabolic traits of an uncultured archaeal lineage -MSBL1- from brine pools of the Red Sea.</title>
        <authorList>
            <person name="Mwirichia R."/>
            <person name="Alam I."/>
            <person name="Rashid M."/>
            <person name="Vinu M."/>
            <person name="Ba-Alawi W."/>
            <person name="Anthony Kamau A."/>
            <person name="Kamanda Ngugi D."/>
            <person name="Goker M."/>
            <person name="Klenk H.P."/>
            <person name="Bajic V."/>
            <person name="Stingl U."/>
        </authorList>
    </citation>
    <scope>NUCLEOTIDE SEQUENCE [LARGE SCALE GENOMIC DNA]</scope>
    <source>
        <strain evidence="1">SCGC-AAA259I07</strain>
    </source>
</reference>
<comment type="caution">
    <text evidence="1">The sequence shown here is derived from an EMBL/GenBank/DDBJ whole genome shotgun (WGS) entry which is preliminary data.</text>
</comment>
<dbReference type="EMBL" id="LHXQ01000034">
    <property type="protein sequence ID" value="KXA94673.1"/>
    <property type="molecule type" value="Genomic_DNA"/>
</dbReference>
<dbReference type="Proteomes" id="UP000070155">
    <property type="component" value="Unassembled WGS sequence"/>
</dbReference>
<proteinExistence type="predicted"/>
<accession>A0A133UKD7</accession>
<protein>
    <submittedName>
        <fullName evidence="1">Uncharacterized protein</fullName>
    </submittedName>
</protein>